<organism evidence="4 5">
    <name type="scientific">Ambrosiozyma monospora</name>
    <name type="common">Yeast</name>
    <name type="synonym">Endomycopsis monosporus</name>
    <dbReference type="NCBI Taxonomy" id="43982"/>
    <lineage>
        <taxon>Eukaryota</taxon>
        <taxon>Fungi</taxon>
        <taxon>Dikarya</taxon>
        <taxon>Ascomycota</taxon>
        <taxon>Saccharomycotina</taxon>
        <taxon>Pichiomycetes</taxon>
        <taxon>Pichiales</taxon>
        <taxon>Pichiaceae</taxon>
        <taxon>Ambrosiozyma</taxon>
    </lineage>
</organism>
<dbReference type="InterPro" id="IPR009349">
    <property type="entry name" value="TRIP4/RQT4_C2HC5_Znf"/>
</dbReference>
<feature type="compositionally biased region" description="Polar residues" evidence="2">
    <location>
        <begin position="122"/>
        <end position="140"/>
    </location>
</feature>
<sequence>MSTYTRNEIRSYAIDAIRNILPLDDESLSQMIDYALNELRSRDAVVQHFKNLIGETPDALDFVTKFSNMKFGDPHAQPSSSSSNRVPRHASPSPQPQSQSKPKSAPKVLKIVSGKKPGQKTKIVSTRLVTKQPTNSNLKVTNHKAAWTTTDSSTNNSSKNNNHSSRLAKNSKSGATTSELLDMKPSTKEKHENEAQATKRKAQKKLNNLKDLEGALTELETLHDSTSDRSVTRVCNCNATRHPLFEMFPNCLNCGKIICIKEGLQPCSFCGKDLLSNEERIQVLTILQKEKDQLEGTKKLLKTNNSSSPGPGGRDKSKKKNKITISINSAGKDNFKIQDQVFKRIERKRELEREKLAEKQKAEEEIELVQKELDYYNSIKGRDDELIKAQERLDTLLNFQDNGAQRTKIIDQASDFDAPTSGNNLWASPLERALQLKRQQKQLRKQEEAEKERTGRGKRVMDLSIRNGKVFVREAAVASDLPENLSDDEEIKELQGKLSQEKMKQFHANTQKVWDHENDGAKWAKPLYVGKGGDKEDDDKENLPVLSSNVVQVGDEEEQENALFGLVGI</sequence>
<keyword evidence="1" id="KW-0175">Coiled coil</keyword>
<dbReference type="Pfam" id="PF06221">
    <property type="entry name" value="zf-C2HC5"/>
    <property type="match status" value="1"/>
</dbReference>
<dbReference type="GO" id="GO:0005634">
    <property type="term" value="C:nucleus"/>
    <property type="evidence" value="ECO:0007669"/>
    <property type="project" value="InterPro"/>
</dbReference>
<gene>
    <name evidence="4" type="ORF">Amon01_000028700</name>
</gene>
<keyword evidence="5" id="KW-1185">Reference proteome</keyword>
<evidence type="ECO:0000313" key="4">
    <source>
        <dbReference type="EMBL" id="GMG19207.1"/>
    </source>
</evidence>
<feature type="region of interest" description="Disordered" evidence="2">
    <location>
        <begin position="71"/>
        <end position="205"/>
    </location>
</feature>
<feature type="region of interest" description="Disordered" evidence="2">
    <location>
        <begin position="298"/>
        <end position="321"/>
    </location>
</feature>
<dbReference type="InterPro" id="IPR039128">
    <property type="entry name" value="TRIP4-like"/>
</dbReference>
<dbReference type="Proteomes" id="UP001165063">
    <property type="component" value="Unassembled WGS sequence"/>
</dbReference>
<name>A0A9W6YL03_AMBMO</name>
<feature type="compositionally biased region" description="Polar residues" evidence="2">
    <location>
        <begin position="167"/>
        <end position="179"/>
    </location>
</feature>
<feature type="domain" description="TRIP4/RQT4 C2HC5-type zinc finger" evidence="3">
    <location>
        <begin position="233"/>
        <end position="283"/>
    </location>
</feature>
<comment type="caution">
    <text evidence="4">The sequence shown here is derived from an EMBL/GenBank/DDBJ whole genome shotgun (WGS) entry which is preliminary data.</text>
</comment>
<reference evidence="4" key="1">
    <citation type="submission" date="2023-04" db="EMBL/GenBank/DDBJ databases">
        <title>Ambrosiozyma monospora NBRC 1965.</title>
        <authorList>
            <person name="Ichikawa N."/>
            <person name="Sato H."/>
            <person name="Tonouchi N."/>
        </authorList>
    </citation>
    <scope>NUCLEOTIDE SEQUENCE</scope>
    <source>
        <strain evidence="4">NBRC 1965</strain>
    </source>
</reference>
<dbReference type="OrthoDB" id="338816at2759"/>
<dbReference type="GO" id="GO:0180022">
    <property type="term" value="C:RQC-trigger complex"/>
    <property type="evidence" value="ECO:0007669"/>
    <property type="project" value="InterPro"/>
</dbReference>
<feature type="compositionally biased region" description="Low complexity" evidence="2">
    <location>
        <begin position="90"/>
        <end position="107"/>
    </location>
</feature>
<dbReference type="AlphaFoldDB" id="A0A9W6YL03"/>
<dbReference type="PANTHER" id="PTHR12963">
    <property type="entry name" value="THYROID RECEPTOR INTERACTING PROTEIN RELATED"/>
    <property type="match status" value="1"/>
</dbReference>
<proteinExistence type="predicted"/>
<feature type="compositionally biased region" description="Basic and acidic residues" evidence="2">
    <location>
        <begin position="181"/>
        <end position="194"/>
    </location>
</feature>
<dbReference type="EMBL" id="BSXU01000085">
    <property type="protein sequence ID" value="GMG19207.1"/>
    <property type="molecule type" value="Genomic_DNA"/>
</dbReference>
<evidence type="ECO:0000256" key="2">
    <source>
        <dbReference type="SAM" id="MobiDB-lite"/>
    </source>
</evidence>
<evidence type="ECO:0000256" key="1">
    <source>
        <dbReference type="SAM" id="Coils"/>
    </source>
</evidence>
<evidence type="ECO:0000313" key="5">
    <source>
        <dbReference type="Proteomes" id="UP001165063"/>
    </source>
</evidence>
<feature type="coiled-coil region" evidence="1">
    <location>
        <begin position="342"/>
        <end position="379"/>
    </location>
</feature>
<feature type="compositionally biased region" description="Low complexity" evidence="2">
    <location>
        <begin position="148"/>
        <end position="165"/>
    </location>
</feature>
<protein>
    <submittedName>
        <fullName evidence="4">Unnamed protein product</fullName>
    </submittedName>
</protein>
<dbReference type="GO" id="GO:0072344">
    <property type="term" value="P:rescue of stalled ribosome"/>
    <property type="evidence" value="ECO:0007669"/>
    <property type="project" value="InterPro"/>
</dbReference>
<evidence type="ECO:0000259" key="3">
    <source>
        <dbReference type="Pfam" id="PF06221"/>
    </source>
</evidence>
<dbReference type="GO" id="GO:0008270">
    <property type="term" value="F:zinc ion binding"/>
    <property type="evidence" value="ECO:0007669"/>
    <property type="project" value="InterPro"/>
</dbReference>
<dbReference type="PANTHER" id="PTHR12963:SF4">
    <property type="entry name" value="ACTIVATING SIGNAL COINTEGRATOR 1"/>
    <property type="match status" value="1"/>
</dbReference>
<accession>A0A9W6YL03</accession>
<dbReference type="GO" id="GO:0045893">
    <property type="term" value="P:positive regulation of DNA-templated transcription"/>
    <property type="evidence" value="ECO:0007669"/>
    <property type="project" value="TreeGrafter"/>
</dbReference>